<accession>A0A126ZX94</accession>
<dbReference type="OrthoDB" id="9800184at2"/>
<dbReference type="Gene3D" id="3.30.70.2530">
    <property type="match status" value="1"/>
</dbReference>
<dbReference type="InterPro" id="IPR016167">
    <property type="entry name" value="FAD-bd_PCMH_sub1"/>
</dbReference>
<dbReference type="PANTHER" id="PTHR43762">
    <property type="entry name" value="L-GULONOLACTONE OXIDASE"/>
    <property type="match status" value="1"/>
</dbReference>
<evidence type="ECO:0000313" key="4">
    <source>
        <dbReference type="EMBL" id="AMM31171.1"/>
    </source>
</evidence>
<dbReference type="Gene3D" id="3.30.465.10">
    <property type="match status" value="1"/>
</dbReference>
<dbReference type="InterPro" id="IPR016166">
    <property type="entry name" value="FAD-bd_PCMH"/>
</dbReference>
<dbReference type="KEGG" id="satk:SA2016_0475"/>
<dbReference type="Gene3D" id="1.10.45.10">
    <property type="entry name" value="Vanillyl-alcohol Oxidase, Chain A, domain 4"/>
    <property type="match status" value="1"/>
</dbReference>
<dbReference type="InterPro" id="IPR010031">
    <property type="entry name" value="FAD_lactone_oxidase-like"/>
</dbReference>
<dbReference type="InterPro" id="IPR036318">
    <property type="entry name" value="FAD-bd_PCMH-like_sf"/>
</dbReference>
<dbReference type="InterPro" id="IPR007173">
    <property type="entry name" value="ALO_C"/>
</dbReference>
<dbReference type="InterPro" id="IPR006094">
    <property type="entry name" value="Oxid_FAD_bind_N"/>
</dbReference>
<dbReference type="RefSeq" id="WP_066494848.1">
    <property type="nucleotide sequence ID" value="NZ_BJMO01000017.1"/>
</dbReference>
<dbReference type="InterPro" id="IPR016169">
    <property type="entry name" value="FAD-bd_PCMH_sub2"/>
</dbReference>
<dbReference type="Gene3D" id="3.30.70.2520">
    <property type="match status" value="1"/>
</dbReference>
<evidence type="ECO:0000259" key="3">
    <source>
        <dbReference type="PROSITE" id="PS51387"/>
    </source>
</evidence>
<feature type="domain" description="FAD-binding PCMH-type" evidence="3">
    <location>
        <begin position="8"/>
        <end position="177"/>
    </location>
</feature>
<reference evidence="4 5" key="1">
    <citation type="submission" date="2016-02" db="EMBL/GenBank/DDBJ databases">
        <title>Complete genome of Sinomonas atrocyanea KCTC 3377.</title>
        <authorList>
            <person name="Kim K.M."/>
        </authorList>
    </citation>
    <scope>NUCLEOTIDE SEQUENCE [LARGE SCALE GENOMIC DNA]</scope>
    <source>
        <strain evidence="4 5">KCTC 3377</strain>
    </source>
</reference>
<dbReference type="Proteomes" id="UP000070134">
    <property type="component" value="Chromosome"/>
</dbReference>
<dbReference type="PATRIC" id="fig|37927.3.peg.489"/>
<dbReference type="Gene3D" id="3.30.43.10">
    <property type="entry name" value="Uridine Diphospho-n-acetylenolpyruvylglucosamine Reductase, domain 2"/>
    <property type="match status" value="1"/>
</dbReference>
<dbReference type="PROSITE" id="PS51387">
    <property type="entry name" value="FAD_PCMH"/>
    <property type="match status" value="1"/>
</dbReference>
<gene>
    <name evidence="4" type="ORF">SA2016_0475</name>
</gene>
<feature type="region of interest" description="Disordered" evidence="2">
    <location>
        <begin position="230"/>
        <end position="250"/>
    </location>
</feature>
<dbReference type="EMBL" id="CP014518">
    <property type="protein sequence ID" value="AMM31171.1"/>
    <property type="molecule type" value="Genomic_DNA"/>
</dbReference>
<dbReference type="PIRSF" id="PIRSF000136">
    <property type="entry name" value="LGO_GLO"/>
    <property type="match status" value="1"/>
</dbReference>
<dbReference type="GO" id="GO:0016020">
    <property type="term" value="C:membrane"/>
    <property type="evidence" value="ECO:0007669"/>
    <property type="project" value="InterPro"/>
</dbReference>
<sequence length="422" mass="44952">MRNWAGNLEYAAASVVRPGSVEELAEFVASAAQRGERVKALGSRHCFNDVADTGGAHIVLDRIPGGIEVDAARRVVRVPAGTTYGALGAALEREGWALHNMASLPHISVGGAVQTGTHGSGITSPALASAVRAIELVRASGELSRLEAGAGDEFLGSVVGLGALGIVTALELAIEPSYLVRQQVFEGLPWEAVLADFDAVAGDGYSVSLFTDYAGDTVAQAWRKVRVGAGEEGSGGAAPSSFFGATPAQRPRHPLPEMDAGNCTQQLDVPGPWLERLPHFRHEFTPSAGDELQTEYLLPRARAAEALSAVRALAARLAPLLYVSEVRTVAADEFWLSPSYRQDSVALHFTWRPLQREVEAFLPELEGAVAPFGARPHWGKLFAAPASSIAPLYPRFEDFRGLAAQRDPDGVFRNAYLDRLLG</sequence>
<protein>
    <submittedName>
        <fullName evidence="4">FAD-binding protein</fullName>
    </submittedName>
</protein>
<organism evidence="4 5">
    <name type="scientific">Sinomonas atrocyanea</name>
    <dbReference type="NCBI Taxonomy" id="37927"/>
    <lineage>
        <taxon>Bacteria</taxon>
        <taxon>Bacillati</taxon>
        <taxon>Actinomycetota</taxon>
        <taxon>Actinomycetes</taxon>
        <taxon>Micrococcales</taxon>
        <taxon>Micrococcaceae</taxon>
        <taxon>Sinomonas</taxon>
    </lineage>
</organism>
<dbReference type="SUPFAM" id="SSF56176">
    <property type="entry name" value="FAD-binding/transporter-associated domain-like"/>
    <property type="match status" value="1"/>
</dbReference>
<keyword evidence="5" id="KW-1185">Reference proteome</keyword>
<proteinExistence type="predicted"/>
<dbReference type="InterPro" id="IPR016171">
    <property type="entry name" value="Vanillyl_alc_oxidase_C-sub2"/>
</dbReference>
<evidence type="ECO:0000313" key="5">
    <source>
        <dbReference type="Proteomes" id="UP000070134"/>
    </source>
</evidence>
<dbReference type="Pfam" id="PF04030">
    <property type="entry name" value="ALO"/>
    <property type="match status" value="1"/>
</dbReference>
<dbReference type="AlphaFoldDB" id="A0A126ZX94"/>
<dbReference type="GO" id="GO:0071949">
    <property type="term" value="F:FAD binding"/>
    <property type="evidence" value="ECO:0007669"/>
    <property type="project" value="InterPro"/>
</dbReference>
<dbReference type="Pfam" id="PF01565">
    <property type="entry name" value="FAD_binding_4"/>
    <property type="match status" value="1"/>
</dbReference>
<name>A0A126ZX94_9MICC</name>
<keyword evidence="1" id="KW-0560">Oxidoreductase</keyword>
<dbReference type="PANTHER" id="PTHR43762:SF1">
    <property type="entry name" value="D-ARABINONO-1,4-LACTONE OXIDASE"/>
    <property type="match status" value="1"/>
</dbReference>
<dbReference type="STRING" id="37927.SA2016_0475"/>
<dbReference type="GO" id="GO:0003885">
    <property type="term" value="F:D-arabinono-1,4-lactone oxidase activity"/>
    <property type="evidence" value="ECO:0007669"/>
    <property type="project" value="InterPro"/>
</dbReference>
<evidence type="ECO:0000256" key="2">
    <source>
        <dbReference type="SAM" id="MobiDB-lite"/>
    </source>
</evidence>
<dbReference type="GO" id="GO:0080049">
    <property type="term" value="F:L-gulono-1,4-lactone dehydrogenase activity"/>
    <property type="evidence" value="ECO:0007669"/>
    <property type="project" value="TreeGrafter"/>
</dbReference>
<evidence type="ECO:0000256" key="1">
    <source>
        <dbReference type="ARBA" id="ARBA00023002"/>
    </source>
</evidence>